<evidence type="ECO:0008006" key="3">
    <source>
        <dbReference type="Google" id="ProtNLM"/>
    </source>
</evidence>
<dbReference type="Proteomes" id="UP000199068">
    <property type="component" value="Unassembled WGS sequence"/>
</dbReference>
<sequence length="125" mass="14467">MKKYLVIFLMTICTIFMLGCDMQLMYVTESDDDYWYSEYKLFNGSDSKTINVDKDQVVKFDVVSEKGNLNLSIKDENGETCFNKNNIETSSFEFTPKKNGKYEISVDAKKHKGGFYVLWGQDDSN</sequence>
<dbReference type="AlphaFoldDB" id="A0A1G9PK40"/>
<gene>
    <name evidence="1" type="ORF">SAMN04515677_104403</name>
</gene>
<dbReference type="RefSeq" id="WP_092725833.1">
    <property type="nucleotide sequence ID" value="NZ_FNGW01000004.1"/>
</dbReference>
<dbReference type="PROSITE" id="PS51257">
    <property type="entry name" value="PROKAR_LIPOPROTEIN"/>
    <property type="match status" value="1"/>
</dbReference>
<reference evidence="1 2" key="1">
    <citation type="submission" date="2016-10" db="EMBL/GenBank/DDBJ databases">
        <authorList>
            <person name="de Groot N.N."/>
        </authorList>
    </citation>
    <scope>NUCLEOTIDE SEQUENCE [LARGE SCALE GENOMIC DNA]</scope>
    <source>
        <strain evidence="1 2">DSM 797</strain>
    </source>
</reference>
<organism evidence="1 2">
    <name type="scientific">Romboutsia lituseburensis DSM 797</name>
    <dbReference type="NCBI Taxonomy" id="1121325"/>
    <lineage>
        <taxon>Bacteria</taxon>
        <taxon>Bacillati</taxon>
        <taxon>Bacillota</taxon>
        <taxon>Clostridia</taxon>
        <taxon>Peptostreptococcales</taxon>
        <taxon>Peptostreptococcaceae</taxon>
        <taxon>Romboutsia</taxon>
    </lineage>
</organism>
<dbReference type="InterPro" id="IPR013783">
    <property type="entry name" value="Ig-like_fold"/>
</dbReference>
<protein>
    <recommendedName>
        <fullName evidence="3">GOLD domain-containing protein</fullName>
    </recommendedName>
</protein>
<evidence type="ECO:0000313" key="2">
    <source>
        <dbReference type="Proteomes" id="UP000199068"/>
    </source>
</evidence>
<name>A0A1G9PK40_9FIRM</name>
<dbReference type="EMBL" id="FNGW01000004">
    <property type="protein sequence ID" value="SDL99206.1"/>
    <property type="molecule type" value="Genomic_DNA"/>
</dbReference>
<keyword evidence="2" id="KW-1185">Reference proteome</keyword>
<evidence type="ECO:0000313" key="1">
    <source>
        <dbReference type="EMBL" id="SDL99206.1"/>
    </source>
</evidence>
<proteinExistence type="predicted"/>
<accession>A0A1G9PK40</accession>
<dbReference type="Gene3D" id="2.60.40.10">
    <property type="entry name" value="Immunoglobulins"/>
    <property type="match status" value="1"/>
</dbReference>